<feature type="compositionally biased region" description="Acidic residues" evidence="1">
    <location>
        <begin position="25"/>
        <end position="69"/>
    </location>
</feature>
<dbReference type="InterPro" id="IPR032675">
    <property type="entry name" value="LRR_dom_sf"/>
</dbReference>
<dbReference type="OrthoDB" id="5279008at2759"/>
<name>A0A6A6DWF0_9PEZI</name>
<evidence type="ECO:0000313" key="3">
    <source>
        <dbReference type="Proteomes" id="UP000800200"/>
    </source>
</evidence>
<evidence type="ECO:0008006" key="4">
    <source>
        <dbReference type="Google" id="ProtNLM"/>
    </source>
</evidence>
<sequence length="425" mass="48163">MLEALSPEILCRICFILVKLDDEEEYGETELEDDSDNDSSDNDDSGNDDSDNDGSDNDDSDNDDSENDPDDKGDLNDNNHGGQQNDTDMDENDRESEGVSGPAIFNLRLTSRTLNTKSLYAFTTIYFRERKHSLSYKSLQGLRELSEYDKLGSAVRELNIHPCFLNDEDQVLEEIDVEHKLMVVRGLDFVLFSTILRNLKNCKSIIIEAPIRGQKDIWGSKPELEYPRSDKHVQEGLDHAFHVVLSSLEQAAISLDTFHVRFIDGRGVAVDAFRLSPLSQHQLQRTLNSLRDLWLHVSKSSQKNRTFLAQFISLFPGLTSLHLSISASEYAEFSAIAQEVRLPELRSLFLSGMAIRRCDILTLLRGSRQLKYLELQHADIEAGPWKDCIKAGIEKMRIADCMQDNGYPAPDRTLRPRKAVSVQLH</sequence>
<keyword evidence="3" id="KW-1185">Reference proteome</keyword>
<evidence type="ECO:0000313" key="2">
    <source>
        <dbReference type="EMBL" id="KAF2182682.1"/>
    </source>
</evidence>
<organism evidence="2 3">
    <name type="scientific">Zopfia rhizophila CBS 207.26</name>
    <dbReference type="NCBI Taxonomy" id="1314779"/>
    <lineage>
        <taxon>Eukaryota</taxon>
        <taxon>Fungi</taxon>
        <taxon>Dikarya</taxon>
        <taxon>Ascomycota</taxon>
        <taxon>Pezizomycotina</taxon>
        <taxon>Dothideomycetes</taxon>
        <taxon>Dothideomycetes incertae sedis</taxon>
        <taxon>Zopfiaceae</taxon>
        <taxon>Zopfia</taxon>
    </lineage>
</organism>
<dbReference type="EMBL" id="ML994647">
    <property type="protein sequence ID" value="KAF2182682.1"/>
    <property type="molecule type" value="Genomic_DNA"/>
</dbReference>
<feature type="region of interest" description="Disordered" evidence="1">
    <location>
        <begin position="25"/>
        <end position="100"/>
    </location>
</feature>
<protein>
    <recommendedName>
        <fullName evidence="4">F-box domain-containing protein</fullName>
    </recommendedName>
</protein>
<proteinExistence type="predicted"/>
<dbReference type="Proteomes" id="UP000800200">
    <property type="component" value="Unassembled WGS sequence"/>
</dbReference>
<dbReference type="Gene3D" id="3.80.10.10">
    <property type="entry name" value="Ribonuclease Inhibitor"/>
    <property type="match status" value="1"/>
</dbReference>
<accession>A0A6A6DWF0</accession>
<reference evidence="2" key="1">
    <citation type="journal article" date="2020" name="Stud. Mycol.">
        <title>101 Dothideomycetes genomes: a test case for predicting lifestyles and emergence of pathogens.</title>
        <authorList>
            <person name="Haridas S."/>
            <person name="Albert R."/>
            <person name="Binder M."/>
            <person name="Bloem J."/>
            <person name="Labutti K."/>
            <person name="Salamov A."/>
            <person name="Andreopoulos B."/>
            <person name="Baker S."/>
            <person name="Barry K."/>
            <person name="Bills G."/>
            <person name="Bluhm B."/>
            <person name="Cannon C."/>
            <person name="Castanera R."/>
            <person name="Culley D."/>
            <person name="Daum C."/>
            <person name="Ezra D."/>
            <person name="Gonzalez J."/>
            <person name="Henrissat B."/>
            <person name="Kuo A."/>
            <person name="Liang C."/>
            <person name="Lipzen A."/>
            <person name="Lutzoni F."/>
            <person name="Magnuson J."/>
            <person name="Mondo S."/>
            <person name="Nolan M."/>
            <person name="Ohm R."/>
            <person name="Pangilinan J."/>
            <person name="Park H.-J."/>
            <person name="Ramirez L."/>
            <person name="Alfaro M."/>
            <person name="Sun H."/>
            <person name="Tritt A."/>
            <person name="Yoshinaga Y."/>
            <person name="Zwiers L.-H."/>
            <person name="Turgeon B."/>
            <person name="Goodwin S."/>
            <person name="Spatafora J."/>
            <person name="Crous P."/>
            <person name="Grigoriev I."/>
        </authorList>
    </citation>
    <scope>NUCLEOTIDE SEQUENCE</scope>
    <source>
        <strain evidence="2">CBS 207.26</strain>
    </source>
</reference>
<evidence type="ECO:0000256" key="1">
    <source>
        <dbReference type="SAM" id="MobiDB-lite"/>
    </source>
</evidence>
<gene>
    <name evidence="2" type="ORF">K469DRAFT_230876</name>
</gene>
<dbReference type="AlphaFoldDB" id="A0A6A6DWF0"/>
<dbReference type="SUPFAM" id="SSF52047">
    <property type="entry name" value="RNI-like"/>
    <property type="match status" value="1"/>
</dbReference>